<dbReference type="AlphaFoldDB" id="A0A2X0LV16"/>
<name>A0A2X0LV16_9BASI</name>
<evidence type="ECO:0000259" key="4">
    <source>
        <dbReference type="Pfam" id="PF09745"/>
    </source>
</evidence>
<protein>
    <submittedName>
        <fullName evidence="5">BZ3500_MvSof-1268-A1-R1_Chr9g10588 protein</fullName>
    </submittedName>
</protein>
<dbReference type="GO" id="GO:0000381">
    <property type="term" value="P:regulation of alternative mRNA splicing, via spliceosome"/>
    <property type="evidence" value="ECO:0007669"/>
    <property type="project" value="InterPro"/>
</dbReference>
<sequence>MSAPVKLSFGLNKGGATKKPSLGSKPLPKKKNAFGSSALGQDDSDDSDEATTPIASTSKATAGRPMVAQPPANTKLSRAQKQKQEEQLALDATVFEYDEVFDQMKEASKVALLDKKKESAERKPKYIGRLLETAELRKQDRLRAEDKMVQREREREGEEFADKDAFVTPAYLAQQEELRKVEEEEKKREELEAGKSGGMTSFYKSYLDASSKEHEAAVAATLAKPAEGTPRTSFSVAPPPKEKTEAELAAEVSAQTGRRIEVNDDGEIIDKRQLLGGGLNLVRKPKSDADAGFSVPISQRKTSDKDDSRYSSSSTASLIGQGLSPAERARQARERQSRELERQMLEVERKRKIEEEEAHKSKVQKVQKRNDESKVEMLKRQAEERRLKRAEEAKKAAAAAAEGATA</sequence>
<dbReference type="InterPro" id="IPR018612">
    <property type="entry name" value="NSRP1_N"/>
</dbReference>
<gene>
    <name evidence="5" type="ORF">BZ3500_MVSOF-1268-A1-R1_CHR9G10588</name>
</gene>
<dbReference type="PANTHER" id="PTHR47845:SF1">
    <property type="entry name" value="NUCLEAR SPECKLE SPLICING REGULATORY PROTEIN 1 HOMOLOG"/>
    <property type="match status" value="1"/>
</dbReference>
<feature type="region of interest" description="Disordered" evidence="3">
    <location>
        <begin position="177"/>
        <end position="199"/>
    </location>
</feature>
<keyword evidence="2" id="KW-0175">Coiled coil</keyword>
<feature type="domain" description="Nuclear speckle splicing regulatory protein 1 N-terminal" evidence="4">
    <location>
        <begin position="81"/>
        <end position="196"/>
    </location>
</feature>
<evidence type="ECO:0000256" key="1">
    <source>
        <dbReference type="ARBA" id="ARBA00010126"/>
    </source>
</evidence>
<reference evidence="6" key="1">
    <citation type="submission" date="2016-10" db="EMBL/GenBank/DDBJ databases">
        <authorList>
            <person name="Jeantristanb JTB J.-T."/>
            <person name="Ricardo R."/>
        </authorList>
    </citation>
    <scope>NUCLEOTIDE SEQUENCE [LARGE SCALE GENOMIC DNA]</scope>
</reference>
<feature type="region of interest" description="Disordered" evidence="3">
    <location>
        <begin position="147"/>
        <end position="166"/>
    </location>
</feature>
<evidence type="ECO:0000313" key="5">
    <source>
        <dbReference type="EMBL" id="SDA00345.1"/>
    </source>
</evidence>
<evidence type="ECO:0000256" key="2">
    <source>
        <dbReference type="ARBA" id="ARBA00023054"/>
    </source>
</evidence>
<feature type="compositionally biased region" description="Low complexity" evidence="3">
    <location>
        <begin position="396"/>
        <end position="406"/>
    </location>
</feature>
<dbReference type="OrthoDB" id="446635at2759"/>
<feature type="compositionally biased region" description="Basic and acidic residues" evidence="3">
    <location>
        <begin position="327"/>
        <end position="360"/>
    </location>
</feature>
<feature type="region of interest" description="Disordered" evidence="3">
    <location>
        <begin position="1"/>
        <end position="83"/>
    </location>
</feature>
<accession>A0A2X0LV16</accession>
<feature type="compositionally biased region" description="Basic and acidic residues" evidence="3">
    <location>
        <begin position="368"/>
        <end position="395"/>
    </location>
</feature>
<evidence type="ECO:0000313" key="6">
    <source>
        <dbReference type="Proteomes" id="UP000249723"/>
    </source>
</evidence>
<proteinExistence type="inferred from homology"/>
<dbReference type="InterPro" id="IPR053246">
    <property type="entry name" value="NS_splicing_regulatory_protein"/>
</dbReference>
<organism evidence="5 6">
    <name type="scientific">Microbotryum saponariae</name>
    <dbReference type="NCBI Taxonomy" id="289078"/>
    <lineage>
        <taxon>Eukaryota</taxon>
        <taxon>Fungi</taxon>
        <taxon>Dikarya</taxon>
        <taxon>Basidiomycota</taxon>
        <taxon>Pucciniomycotina</taxon>
        <taxon>Microbotryomycetes</taxon>
        <taxon>Microbotryales</taxon>
        <taxon>Microbotryaceae</taxon>
        <taxon>Microbotryum</taxon>
    </lineage>
</organism>
<keyword evidence="6" id="KW-1185">Reference proteome</keyword>
<feature type="region of interest" description="Disordered" evidence="3">
    <location>
        <begin position="218"/>
        <end position="258"/>
    </location>
</feature>
<dbReference type="Pfam" id="PF09745">
    <property type="entry name" value="NSRP1_N"/>
    <property type="match status" value="1"/>
</dbReference>
<evidence type="ECO:0000256" key="3">
    <source>
        <dbReference type="SAM" id="MobiDB-lite"/>
    </source>
</evidence>
<dbReference type="EMBL" id="FMWP01000107">
    <property type="protein sequence ID" value="SDA00345.1"/>
    <property type="molecule type" value="Genomic_DNA"/>
</dbReference>
<feature type="compositionally biased region" description="Basic and acidic residues" evidence="3">
    <location>
        <begin position="177"/>
        <end position="193"/>
    </location>
</feature>
<dbReference type="Proteomes" id="UP000249723">
    <property type="component" value="Unassembled WGS sequence"/>
</dbReference>
<feature type="region of interest" description="Disordered" evidence="3">
    <location>
        <begin position="274"/>
        <end position="406"/>
    </location>
</feature>
<feature type="compositionally biased region" description="Basic and acidic residues" evidence="3">
    <location>
        <begin position="147"/>
        <end position="165"/>
    </location>
</feature>
<dbReference type="PANTHER" id="PTHR47845">
    <property type="entry name" value="NUCLEAR SPECKLE SPLICING REGULATORY PROTEIN 1 HOMOLOG"/>
    <property type="match status" value="1"/>
</dbReference>
<comment type="similarity">
    <text evidence="1">Belongs to the NSRP1 family.</text>
</comment>
<dbReference type="STRING" id="289078.A0A2X0LV16"/>